<feature type="compositionally biased region" description="Pro residues" evidence="1">
    <location>
        <begin position="19"/>
        <end position="34"/>
    </location>
</feature>
<dbReference type="Proteomes" id="UP001583193">
    <property type="component" value="Unassembled WGS sequence"/>
</dbReference>
<feature type="region of interest" description="Disordered" evidence="1">
    <location>
        <begin position="642"/>
        <end position="688"/>
    </location>
</feature>
<evidence type="ECO:0000256" key="1">
    <source>
        <dbReference type="SAM" id="MobiDB-lite"/>
    </source>
</evidence>
<feature type="region of interest" description="Disordered" evidence="1">
    <location>
        <begin position="1"/>
        <end position="39"/>
    </location>
</feature>
<evidence type="ECO:0000313" key="2">
    <source>
        <dbReference type="EMBL" id="KAL1886559.1"/>
    </source>
</evidence>
<organism evidence="2 3">
    <name type="scientific">Paecilomyces lecythidis</name>
    <dbReference type="NCBI Taxonomy" id="3004212"/>
    <lineage>
        <taxon>Eukaryota</taxon>
        <taxon>Fungi</taxon>
        <taxon>Dikarya</taxon>
        <taxon>Ascomycota</taxon>
        <taxon>Pezizomycotina</taxon>
        <taxon>Eurotiomycetes</taxon>
        <taxon>Eurotiomycetidae</taxon>
        <taxon>Eurotiales</taxon>
        <taxon>Thermoascaceae</taxon>
        <taxon>Paecilomyces</taxon>
    </lineage>
</organism>
<keyword evidence="3" id="KW-1185">Reference proteome</keyword>
<protein>
    <submittedName>
        <fullName evidence="2">Uncharacterized protein</fullName>
    </submittedName>
</protein>
<accession>A0ABR3YEJ4</accession>
<feature type="compositionally biased region" description="Polar residues" evidence="1">
    <location>
        <begin position="84"/>
        <end position="96"/>
    </location>
</feature>
<feature type="compositionally biased region" description="Basic and acidic residues" evidence="1">
    <location>
        <begin position="642"/>
        <end position="652"/>
    </location>
</feature>
<feature type="compositionally biased region" description="Acidic residues" evidence="1">
    <location>
        <begin position="456"/>
        <end position="475"/>
    </location>
</feature>
<name>A0ABR3YEJ4_9EURO</name>
<feature type="compositionally biased region" description="Basic and acidic residues" evidence="1">
    <location>
        <begin position="503"/>
        <end position="520"/>
    </location>
</feature>
<evidence type="ECO:0000313" key="3">
    <source>
        <dbReference type="Proteomes" id="UP001583193"/>
    </source>
</evidence>
<comment type="caution">
    <text evidence="2">The sequence shown here is derived from an EMBL/GenBank/DDBJ whole genome shotgun (WGS) entry which is preliminary data.</text>
</comment>
<feature type="region of interest" description="Disordered" evidence="1">
    <location>
        <begin position="355"/>
        <end position="584"/>
    </location>
</feature>
<feature type="compositionally biased region" description="Basic residues" evidence="1">
    <location>
        <begin position="553"/>
        <end position="562"/>
    </location>
</feature>
<feature type="region of interest" description="Disordered" evidence="1">
    <location>
        <begin position="69"/>
        <end position="96"/>
    </location>
</feature>
<gene>
    <name evidence="2" type="ORF">Plec18167_000491</name>
</gene>
<proteinExistence type="predicted"/>
<feature type="compositionally biased region" description="Basic residues" evidence="1">
    <location>
        <begin position="657"/>
        <end position="673"/>
    </location>
</feature>
<feature type="compositionally biased region" description="Basic residues" evidence="1">
    <location>
        <begin position="521"/>
        <end position="538"/>
    </location>
</feature>
<reference evidence="2 3" key="1">
    <citation type="journal article" date="2024" name="IMA Fungus">
        <title>IMA Genome - F19 : A genome assembly and annotation guide to empower mycologists, including annotated draft genome sequences of Ceratocystis pirilliformis, Diaporthe australafricana, Fusarium ophioides, Paecilomyces lecythidis, and Sporothrix stenoceras.</title>
        <authorList>
            <person name="Aylward J."/>
            <person name="Wilson A.M."/>
            <person name="Visagie C.M."/>
            <person name="Spraker J."/>
            <person name="Barnes I."/>
            <person name="Buitendag C."/>
            <person name="Ceriani C."/>
            <person name="Del Mar Angel L."/>
            <person name="du Plessis D."/>
            <person name="Fuchs T."/>
            <person name="Gasser K."/>
            <person name="Kramer D."/>
            <person name="Li W."/>
            <person name="Munsamy K."/>
            <person name="Piso A."/>
            <person name="Price J.L."/>
            <person name="Sonnekus B."/>
            <person name="Thomas C."/>
            <person name="van der Nest A."/>
            <person name="van Dijk A."/>
            <person name="van Heerden A."/>
            <person name="van Vuuren N."/>
            <person name="Yilmaz N."/>
            <person name="Duong T.A."/>
            <person name="van der Merwe N.A."/>
            <person name="Wingfield M.J."/>
            <person name="Wingfield B.D."/>
        </authorList>
    </citation>
    <scope>NUCLEOTIDE SEQUENCE [LARGE SCALE GENOMIC DNA]</scope>
    <source>
        <strain evidence="2 3">CMW 18167</strain>
    </source>
</reference>
<dbReference type="EMBL" id="JAVDPF010000001">
    <property type="protein sequence ID" value="KAL1886559.1"/>
    <property type="molecule type" value="Genomic_DNA"/>
</dbReference>
<sequence length="688" mass="77093">MNPHGISPMGPSQFLPHGHNPPPVVYRNPPPPQPVGYHPAPVMSPGYSPAQEGLRTQMAKLNIMNNISSTNVTPTKTEKPGEQGQASKISTPQGSDPNMPFYEGWTLYRADPQSEDQKPTWRQATRSKMNLAQTDLSDMVQKRKKKIPFAEQYQDLGKFKRAHVDLLIKDRETKDDARFSWTCVYVDVVNRPAKGKGTRRGDYETISMDVIIVRRLRPGAPVRSVEGSPSRPAFGEVIYLQSPLPSPLPIEDKLPAHHGMESTTQSVFGNGQQHAHRFANAGLSTGPQFQHSSTPTYMMGSQTPVSSPGVPAPMPPTLQAANHPAVAHMNMGMAGARPHPEFANHNGAQTAHIGVQSPHQGAHPGAQPSHMQLPHSGGTPSFREPQGNNNPSPQGYFDFVPPQNPAAQPRTPGSPSPFPDVIKREPRGRPFVSGPKILHAAPKSSRSRAPRVELDWPPEDSSVGDDESILFEIDYDSSATEDSSDGFEKISMPRSSRHGQHSPRHERYQKVYHSHSERSHSSRRPSKAAHRDDHRRKGRAEDVVEIIPENSLRARRKSRSRSRASPGTVALTRPRVTYNDRDDRDSVLATTPLSSLKAELAYLEMLRDQERRLRDMEHVTSRRLLEREDLLRLREEDLDYREREADDRERFSSSRLTPRHLSPRGHPQYHHHPPPSPGYPRQHPHYLY</sequence>